<evidence type="ECO:0000313" key="3">
    <source>
        <dbReference type="Proteomes" id="UP000028511"/>
    </source>
</evidence>
<name>A0A077NAB8_XENBV</name>
<feature type="transmembrane region" description="Helical" evidence="1">
    <location>
        <begin position="6"/>
        <end position="24"/>
    </location>
</feature>
<protein>
    <submittedName>
        <fullName evidence="2">Uncharacterized protein</fullName>
    </submittedName>
</protein>
<dbReference type="EMBL" id="CBSW010000279">
    <property type="protein sequence ID" value="CDG99066.1"/>
    <property type="molecule type" value="Genomic_DNA"/>
</dbReference>
<dbReference type="AlphaFoldDB" id="A0A077NAB8"/>
<reference evidence="2" key="1">
    <citation type="submission" date="2013-07" db="EMBL/GenBank/DDBJ databases">
        <title>Sub-species coevolution in mutualistic symbiosis.</title>
        <authorList>
            <person name="Murfin K."/>
            <person name="Klassen J."/>
            <person name="Lee M."/>
            <person name="Forst S."/>
            <person name="Stock P."/>
            <person name="Goodrich-Blair H."/>
        </authorList>
    </citation>
    <scope>NUCLEOTIDE SEQUENCE [LARGE SCALE GENOMIC DNA]</scope>
    <source>
        <strain evidence="2">Puntauvense</strain>
    </source>
</reference>
<dbReference type="HOGENOM" id="CLU_3190765_0_0_6"/>
<accession>A0A077NAB8</accession>
<gene>
    <name evidence="2" type="ORF">XBP1_720042</name>
</gene>
<keyword evidence="1" id="KW-1133">Transmembrane helix</keyword>
<keyword evidence="1" id="KW-0472">Membrane</keyword>
<proteinExistence type="predicted"/>
<evidence type="ECO:0000313" key="2">
    <source>
        <dbReference type="EMBL" id="CDG99066.1"/>
    </source>
</evidence>
<comment type="caution">
    <text evidence="2">The sequence shown here is derived from an EMBL/GenBank/DDBJ whole genome shotgun (WGS) entry which is preliminary data.</text>
</comment>
<evidence type="ECO:0000256" key="1">
    <source>
        <dbReference type="SAM" id="Phobius"/>
    </source>
</evidence>
<dbReference type="Proteomes" id="UP000028511">
    <property type="component" value="Unassembled WGS sequence"/>
</dbReference>
<sequence length="46" mass="5131">MILSSIIFRFIPVVLQVAALLATFTHPNHIVIYALGDSFPYRRAAS</sequence>
<organism evidence="2 3">
    <name type="scientific">Xenorhabdus bovienii str. puntauvense</name>
    <dbReference type="NCBI Taxonomy" id="1398201"/>
    <lineage>
        <taxon>Bacteria</taxon>
        <taxon>Pseudomonadati</taxon>
        <taxon>Pseudomonadota</taxon>
        <taxon>Gammaproteobacteria</taxon>
        <taxon>Enterobacterales</taxon>
        <taxon>Morganellaceae</taxon>
        <taxon>Xenorhabdus</taxon>
    </lineage>
</organism>
<keyword evidence="1" id="KW-0812">Transmembrane</keyword>